<protein>
    <submittedName>
        <fullName evidence="5">TRAP transporter substrate-binding protein</fullName>
    </submittedName>
</protein>
<evidence type="ECO:0000256" key="4">
    <source>
        <dbReference type="SAM" id="SignalP"/>
    </source>
</evidence>
<dbReference type="InterPro" id="IPR038404">
    <property type="entry name" value="TRAP_DctP_sf"/>
</dbReference>
<proteinExistence type="predicted"/>
<keyword evidence="2 4" id="KW-0732">Signal</keyword>
<dbReference type="NCBIfam" id="NF037995">
    <property type="entry name" value="TRAP_S1"/>
    <property type="match status" value="1"/>
</dbReference>
<dbReference type="CDD" id="cd13603">
    <property type="entry name" value="PBP2_TRAP_Siap_TeaA_like"/>
    <property type="match status" value="1"/>
</dbReference>
<sequence length="338" mass="36099">MSKRTKLRAGVTALIASAALFATAPVAPAATVSLRLATAAPEKSVWMGMLKAWKTRVADLSKGDIDIELYPSGQLGAMDETLSQMLRGRLDIYTGSIPYLASVAPDLGVLVLPYLFDSEAQSVCVMSRLDAATNAALDGKGEFIAFMPVGWMNISSTTPVHVPSDLAGRKIRSNPLNVSNILLRAYGANPVPIAPAETASALSTGLVSGGDNALAFWASTGQARISKYYLQVHHYLNTSAIVISERSWKKLSPDQQKILHDAADAIAYPKVQKMLDGFEKKVIAKVTAAGAVVSTPTPEQKALWRKAGQGTWDEILKDASPSKRAYLAKIEALKADCN</sequence>
<dbReference type="EMBL" id="JBHRSK010000004">
    <property type="protein sequence ID" value="MFC2967959.1"/>
    <property type="molecule type" value="Genomic_DNA"/>
</dbReference>
<gene>
    <name evidence="5" type="ORF">ACFOES_07630</name>
</gene>
<dbReference type="PANTHER" id="PTHR33376:SF5">
    <property type="entry name" value="EXTRACYTOPLASMIC SOLUTE RECEPTOR PROTEIN"/>
    <property type="match status" value="1"/>
</dbReference>
<comment type="subcellular location">
    <subcellularLocation>
        <location evidence="1">Periplasm</location>
    </subcellularLocation>
</comment>
<evidence type="ECO:0000256" key="1">
    <source>
        <dbReference type="ARBA" id="ARBA00004418"/>
    </source>
</evidence>
<dbReference type="Proteomes" id="UP001595443">
    <property type="component" value="Unassembled WGS sequence"/>
</dbReference>
<organism evidence="5 6">
    <name type="scientific">Acidimangrovimonas pyrenivorans</name>
    <dbReference type="NCBI Taxonomy" id="2030798"/>
    <lineage>
        <taxon>Bacteria</taxon>
        <taxon>Pseudomonadati</taxon>
        <taxon>Pseudomonadota</taxon>
        <taxon>Alphaproteobacteria</taxon>
        <taxon>Rhodobacterales</taxon>
        <taxon>Paracoccaceae</taxon>
        <taxon>Acidimangrovimonas</taxon>
    </lineage>
</organism>
<evidence type="ECO:0000313" key="5">
    <source>
        <dbReference type="EMBL" id="MFC2967959.1"/>
    </source>
</evidence>
<evidence type="ECO:0000256" key="3">
    <source>
        <dbReference type="ARBA" id="ARBA00022764"/>
    </source>
</evidence>
<name>A0ABV7AF32_9RHOB</name>
<reference evidence="6" key="1">
    <citation type="journal article" date="2019" name="Int. J. Syst. Evol. Microbiol.">
        <title>The Global Catalogue of Microorganisms (GCM) 10K type strain sequencing project: providing services to taxonomists for standard genome sequencing and annotation.</title>
        <authorList>
            <consortium name="The Broad Institute Genomics Platform"/>
            <consortium name="The Broad Institute Genome Sequencing Center for Infectious Disease"/>
            <person name="Wu L."/>
            <person name="Ma J."/>
        </authorList>
    </citation>
    <scope>NUCLEOTIDE SEQUENCE [LARGE SCALE GENOMIC DNA]</scope>
    <source>
        <strain evidence="6">KCTC 62192</strain>
    </source>
</reference>
<dbReference type="Gene3D" id="3.40.190.170">
    <property type="entry name" value="Bacterial extracellular solute-binding protein, family 7"/>
    <property type="match status" value="1"/>
</dbReference>
<evidence type="ECO:0000313" key="6">
    <source>
        <dbReference type="Proteomes" id="UP001595443"/>
    </source>
</evidence>
<dbReference type="Pfam" id="PF03480">
    <property type="entry name" value="DctP"/>
    <property type="match status" value="1"/>
</dbReference>
<dbReference type="RefSeq" id="WP_377832606.1">
    <property type="nucleotide sequence ID" value="NZ_JBHRSK010000004.1"/>
</dbReference>
<comment type="caution">
    <text evidence="5">The sequence shown here is derived from an EMBL/GenBank/DDBJ whole genome shotgun (WGS) entry which is preliminary data.</text>
</comment>
<keyword evidence="6" id="KW-1185">Reference proteome</keyword>
<feature type="chain" id="PRO_5045966083" evidence="4">
    <location>
        <begin position="30"/>
        <end position="338"/>
    </location>
</feature>
<dbReference type="PANTHER" id="PTHR33376">
    <property type="match status" value="1"/>
</dbReference>
<feature type="signal peptide" evidence="4">
    <location>
        <begin position="1"/>
        <end position="29"/>
    </location>
</feature>
<keyword evidence="3" id="KW-0574">Periplasm</keyword>
<accession>A0ABV7AF32</accession>
<evidence type="ECO:0000256" key="2">
    <source>
        <dbReference type="ARBA" id="ARBA00022729"/>
    </source>
</evidence>
<dbReference type="InterPro" id="IPR018389">
    <property type="entry name" value="DctP_fam"/>
</dbReference>